<dbReference type="EMBL" id="JAOUSF010000003">
    <property type="protein sequence ID" value="MCU9613837.1"/>
    <property type="molecule type" value="Genomic_DNA"/>
</dbReference>
<feature type="region of interest" description="Disordered" evidence="1">
    <location>
        <begin position="130"/>
        <end position="154"/>
    </location>
</feature>
<gene>
    <name evidence="3" type="primary">spoIIIAG</name>
    <name evidence="3" type="ORF">OEV98_09710</name>
</gene>
<evidence type="ECO:0000313" key="4">
    <source>
        <dbReference type="Proteomes" id="UP001209318"/>
    </source>
</evidence>
<keyword evidence="4" id="KW-1185">Reference proteome</keyword>
<feature type="compositionally biased region" description="Low complexity" evidence="1">
    <location>
        <begin position="8"/>
        <end position="22"/>
    </location>
</feature>
<dbReference type="AlphaFoldDB" id="A0AAE3ISZ4"/>
<dbReference type="InterPro" id="IPR014195">
    <property type="entry name" value="Spore_III_AG"/>
</dbReference>
<protein>
    <submittedName>
        <fullName evidence="3">Stage III sporulation protein AG</fullName>
    </submittedName>
</protein>
<evidence type="ECO:0000313" key="3">
    <source>
        <dbReference type="EMBL" id="MCU9613837.1"/>
    </source>
</evidence>
<feature type="transmembrane region" description="Helical" evidence="2">
    <location>
        <begin position="32"/>
        <end position="51"/>
    </location>
</feature>
<feature type="region of interest" description="Disordered" evidence="1">
    <location>
        <begin position="1"/>
        <end position="22"/>
    </location>
</feature>
<dbReference type="Proteomes" id="UP001209318">
    <property type="component" value="Unassembled WGS sequence"/>
</dbReference>
<comment type="caution">
    <text evidence="3">The sequence shown here is derived from an EMBL/GenBank/DDBJ whole genome shotgun (WGS) entry which is preliminary data.</text>
</comment>
<dbReference type="NCBIfam" id="TIGR02830">
    <property type="entry name" value="spore_III_AG"/>
    <property type="match status" value="1"/>
</dbReference>
<organism evidence="3 4">
    <name type="scientific">Perspicuibacillus lycopersici</name>
    <dbReference type="NCBI Taxonomy" id="1325689"/>
    <lineage>
        <taxon>Bacteria</taxon>
        <taxon>Bacillati</taxon>
        <taxon>Bacillota</taxon>
        <taxon>Bacilli</taxon>
        <taxon>Bacillales</taxon>
        <taxon>Bacillaceae</taxon>
        <taxon>Perspicuibacillus</taxon>
    </lineage>
</organism>
<dbReference type="RefSeq" id="WP_263073076.1">
    <property type="nucleotide sequence ID" value="NZ_JAOUSF010000003.1"/>
</dbReference>
<sequence length="218" mass="24155">MSEERGPLSSLKKWLNNNKNGSSGNQKLGKHHYILIALIIGIAFMLMSKFLSGNQQSTDPMPVNSTNDAVEDVETLGKNSGSQPSSMMDYEVYYENQLKDPLEAIVGVDDVSIVVNVEATEKQIYEKNKINHKQTTEETDANGGKRKVEDDSTEEQMVLIREGDKEIPLISETKKPEIQGVLIVAKGADNLQVKKSIIEAVTRVLDVSSHRVSVQVKK</sequence>
<name>A0AAE3ISZ4_9BACI</name>
<keyword evidence="2" id="KW-0472">Membrane</keyword>
<evidence type="ECO:0000256" key="1">
    <source>
        <dbReference type="SAM" id="MobiDB-lite"/>
    </source>
</evidence>
<accession>A0AAE3ISZ4</accession>
<keyword evidence="2" id="KW-0812">Transmembrane</keyword>
<reference evidence="3" key="1">
    <citation type="submission" date="2022-10" db="EMBL/GenBank/DDBJ databases">
        <title>Description of Fervidibacillus gen. nov. in the family Fervidibacillaceae fam. nov. with two species, Fervidibacillus albus sp. nov., and Fervidibacillus halotolerans sp. nov., isolated from tidal flat sediments.</title>
        <authorList>
            <person name="Kwon K.K."/>
            <person name="Yang S.-H."/>
        </authorList>
    </citation>
    <scope>NUCLEOTIDE SEQUENCE</scope>
    <source>
        <strain evidence="3">JCM 19140</strain>
    </source>
</reference>
<proteinExistence type="predicted"/>
<keyword evidence="2" id="KW-1133">Transmembrane helix</keyword>
<evidence type="ECO:0000256" key="2">
    <source>
        <dbReference type="SAM" id="Phobius"/>
    </source>
</evidence>